<feature type="compositionally biased region" description="Polar residues" evidence="1">
    <location>
        <begin position="231"/>
        <end position="241"/>
    </location>
</feature>
<dbReference type="GO" id="GO:0005548">
    <property type="term" value="F:phospholipid transporter activity"/>
    <property type="evidence" value="ECO:0007669"/>
    <property type="project" value="InterPro"/>
</dbReference>
<dbReference type="SUPFAM" id="SSF55961">
    <property type="entry name" value="Bet v1-like"/>
    <property type="match status" value="1"/>
</dbReference>
<dbReference type="PANTHER" id="PTHR10658">
    <property type="entry name" value="PHOSPHATIDYLINOSITOL TRANSFER PROTEIN"/>
    <property type="match status" value="1"/>
</dbReference>
<feature type="region of interest" description="Disordered" evidence="1">
    <location>
        <begin position="225"/>
        <end position="244"/>
    </location>
</feature>
<dbReference type="VEuPathDB" id="PiroplasmaDB:TA14720"/>
<feature type="region of interest" description="Disordered" evidence="1">
    <location>
        <begin position="261"/>
        <end position="285"/>
    </location>
</feature>
<proteinExistence type="predicted"/>
<dbReference type="Pfam" id="PF00169">
    <property type="entry name" value="PH"/>
    <property type="match status" value="1"/>
</dbReference>
<dbReference type="EMBL" id="UIVT01000002">
    <property type="protein sequence ID" value="SVP90740.1"/>
    <property type="molecule type" value="Genomic_DNA"/>
</dbReference>
<dbReference type="PROSITE" id="PS50003">
    <property type="entry name" value="PH_DOMAIN"/>
    <property type="match status" value="1"/>
</dbReference>
<dbReference type="InterPro" id="IPR011993">
    <property type="entry name" value="PH-like_dom_sf"/>
</dbReference>
<evidence type="ECO:0000259" key="2">
    <source>
        <dbReference type="PROSITE" id="PS50003"/>
    </source>
</evidence>
<feature type="compositionally biased region" description="Basic and acidic residues" evidence="1">
    <location>
        <begin position="394"/>
        <end position="413"/>
    </location>
</feature>
<dbReference type="EMBL" id="UIVS01000002">
    <property type="protein sequence ID" value="SVP91265.1"/>
    <property type="molecule type" value="Genomic_DNA"/>
</dbReference>
<feature type="region of interest" description="Disordered" evidence="1">
    <location>
        <begin position="368"/>
        <end position="430"/>
    </location>
</feature>
<dbReference type="InterPro" id="IPR023393">
    <property type="entry name" value="START-like_dom_sf"/>
</dbReference>
<name>A0A3B0MN93_THEAN</name>
<evidence type="ECO:0000256" key="1">
    <source>
        <dbReference type="SAM" id="MobiDB-lite"/>
    </source>
</evidence>
<organism evidence="4">
    <name type="scientific">Theileria annulata</name>
    <dbReference type="NCBI Taxonomy" id="5874"/>
    <lineage>
        <taxon>Eukaryota</taxon>
        <taxon>Sar</taxon>
        <taxon>Alveolata</taxon>
        <taxon>Apicomplexa</taxon>
        <taxon>Aconoidasida</taxon>
        <taxon>Piroplasmida</taxon>
        <taxon>Theileriidae</taxon>
        <taxon>Theileria</taxon>
    </lineage>
</organism>
<evidence type="ECO:0000313" key="4">
    <source>
        <dbReference type="EMBL" id="SVP91265.1"/>
    </source>
</evidence>
<dbReference type="InterPro" id="IPR001666">
    <property type="entry name" value="PI_transfer"/>
</dbReference>
<dbReference type="Gene3D" id="2.30.29.30">
    <property type="entry name" value="Pleckstrin-homology domain (PH domain)/Phosphotyrosine-binding domain (PTB)"/>
    <property type="match status" value="1"/>
</dbReference>
<dbReference type="InterPro" id="IPR001849">
    <property type="entry name" value="PH_domain"/>
</dbReference>
<dbReference type="SUPFAM" id="SSF50729">
    <property type="entry name" value="PH domain-like"/>
    <property type="match status" value="1"/>
</dbReference>
<evidence type="ECO:0000313" key="3">
    <source>
        <dbReference type="EMBL" id="SVP90740.1"/>
    </source>
</evidence>
<dbReference type="Gene3D" id="3.30.530.20">
    <property type="match status" value="1"/>
</dbReference>
<feature type="domain" description="PH" evidence="2">
    <location>
        <begin position="462"/>
        <end position="560"/>
    </location>
</feature>
<feature type="compositionally biased region" description="Polar residues" evidence="1">
    <location>
        <begin position="383"/>
        <end position="393"/>
    </location>
</feature>
<accession>A0A3B0MN93</accession>
<dbReference type="PANTHER" id="PTHR10658:SF11">
    <property type="entry name" value="VIBRATOR, ISOFORM B"/>
    <property type="match status" value="1"/>
</dbReference>
<protein>
    <submittedName>
        <fullName evidence="4">PH domain containing protein, putative</fullName>
    </submittedName>
</protein>
<dbReference type="SMART" id="SM00233">
    <property type="entry name" value="PH"/>
    <property type="match status" value="1"/>
</dbReference>
<dbReference type="AlphaFoldDB" id="A0A3B0MN93"/>
<reference evidence="4" key="1">
    <citation type="submission" date="2018-07" db="EMBL/GenBank/DDBJ databases">
        <authorList>
            <person name="Quirk P.G."/>
            <person name="Krulwich T.A."/>
        </authorList>
    </citation>
    <scope>NUCLEOTIDE SEQUENCE</scope>
    <source>
        <strain evidence="4">Anand</strain>
    </source>
</reference>
<dbReference type="InterPro" id="IPR055261">
    <property type="entry name" value="PI_transfer_N"/>
</dbReference>
<gene>
    <name evidence="3" type="ORF">TAT_000145100</name>
    <name evidence="4" type="ORF">TAV_000145100</name>
</gene>
<dbReference type="Pfam" id="PF02121">
    <property type="entry name" value="IP_trans"/>
    <property type="match status" value="1"/>
</dbReference>
<sequence length="591" mass="67760">MEGGSGLEIFRNEKFKSNDTIGYYTEKRYHLAKWNLFPKLFTRYYNEVFPTAEFSLQTDHIESLNISENVLNLNVQDLNKRQNYEPKYDITRIKLGNLFPIKNDWYKSPESSGTVSYKLLRLNIPYFGLLSSKIESYIVNFFHESLIYYTCMGLCSFELWNKLSLENLRITEVDCYHKLNEAFKNQYSKKLDKSLKLEPVNVQKGTKIIIPKEISLTSNDIVAYPEPDSLEPTSQPTQTDQNEVEDGAKLSLDEVKSDLVSDETPLHPLDNETAPSLVSDSDHVVPLSETRTTSLDDKLMLVEQLDELTPTNIELAGPIPVVSFDDSEFKDAVENFEDLEDYDPEDYVSKSISSSLSQVLKISTPLYPKHSSSSDPNFVKSLSCDQATQTSDATESKPDDSVDKAEQLSKESEVISVELPPPKPSLETTTKKIISTLDDTSHTKESDKKPETPEDTLMYDIPITFTGYLYKLGRGFSSWSWNMRYIIVCGFNFYYFDRKNDTRPKDTINLKNSRISWTGTHMSRPFVFSVTTQDKIVYYWSADEEETVKRWILLLQVLCEESPPYIVKQLAYELTFHQNSTEGITNSIAKL</sequence>